<dbReference type="Gene3D" id="1.10.150.240">
    <property type="entry name" value="Putative phosphatase, domain 2"/>
    <property type="match status" value="1"/>
</dbReference>
<keyword evidence="2" id="KW-1185">Reference proteome</keyword>
<dbReference type="InterPro" id="IPR036412">
    <property type="entry name" value="HAD-like_sf"/>
</dbReference>
<dbReference type="PANTHER" id="PTHR43481:SF4">
    <property type="entry name" value="GLYCEROL-1-PHOSPHATE PHOSPHOHYDROLASE 1-RELATED"/>
    <property type="match status" value="1"/>
</dbReference>
<dbReference type="Gene3D" id="3.40.50.1000">
    <property type="entry name" value="HAD superfamily/HAD-like"/>
    <property type="match status" value="1"/>
</dbReference>
<evidence type="ECO:0000313" key="1">
    <source>
        <dbReference type="EMBL" id="TWT48734.1"/>
    </source>
</evidence>
<dbReference type="EC" id="3.1.3.-" evidence="1"/>
<reference evidence="1 2" key="1">
    <citation type="submission" date="2019-02" db="EMBL/GenBank/DDBJ databases">
        <title>Deep-cultivation of Planctomycetes and their phenomic and genomic characterization uncovers novel biology.</title>
        <authorList>
            <person name="Wiegand S."/>
            <person name="Jogler M."/>
            <person name="Boedeker C."/>
            <person name="Pinto D."/>
            <person name="Vollmers J."/>
            <person name="Rivas-Marin E."/>
            <person name="Kohn T."/>
            <person name="Peeters S.H."/>
            <person name="Heuer A."/>
            <person name="Rast P."/>
            <person name="Oberbeckmann S."/>
            <person name="Bunk B."/>
            <person name="Jeske O."/>
            <person name="Meyerdierks A."/>
            <person name="Storesund J.E."/>
            <person name="Kallscheuer N."/>
            <person name="Luecker S."/>
            <person name="Lage O.M."/>
            <person name="Pohl T."/>
            <person name="Merkel B.J."/>
            <person name="Hornburger P."/>
            <person name="Mueller R.-W."/>
            <person name="Bruemmer F."/>
            <person name="Labrenz M."/>
            <person name="Spormann A.M."/>
            <person name="Op Den Camp H."/>
            <person name="Overmann J."/>
            <person name="Amann R."/>
            <person name="Jetten M.S.M."/>
            <person name="Mascher T."/>
            <person name="Medema M.H."/>
            <person name="Devos D.P."/>
            <person name="Kaster A.-K."/>
            <person name="Ovreas L."/>
            <person name="Rohde M."/>
            <person name="Galperin M.Y."/>
            <person name="Jogler C."/>
        </authorList>
    </citation>
    <scope>NUCLEOTIDE SEQUENCE [LARGE SCALE GENOMIC DNA]</scope>
    <source>
        <strain evidence="1 2">Pla111</strain>
    </source>
</reference>
<dbReference type="CDD" id="cd07505">
    <property type="entry name" value="HAD_BPGM-like"/>
    <property type="match status" value="1"/>
</dbReference>
<dbReference type="NCBIfam" id="TIGR01509">
    <property type="entry name" value="HAD-SF-IA-v3"/>
    <property type="match status" value="1"/>
</dbReference>
<dbReference type="OrthoDB" id="9797743at2"/>
<keyword evidence="1" id="KW-0378">Hydrolase</keyword>
<dbReference type="SFLD" id="SFLDS00003">
    <property type="entry name" value="Haloacid_Dehalogenase"/>
    <property type="match status" value="1"/>
</dbReference>
<dbReference type="GO" id="GO:0050308">
    <property type="term" value="F:sugar-phosphatase activity"/>
    <property type="evidence" value="ECO:0007669"/>
    <property type="project" value="TreeGrafter"/>
</dbReference>
<dbReference type="InterPro" id="IPR023198">
    <property type="entry name" value="PGP-like_dom2"/>
</dbReference>
<proteinExistence type="predicted"/>
<dbReference type="EMBL" id="SJPH01000001">
    <property type="protein sequence ID" value="TWT48734.1"/>
    <property type="molecule type" value="Genomic_DNA"/>
</dbReference>
<gene>
    <name evidence="1" type="primary">yqaB</name>
    <name evidence="1" type="ORF">Pla111_05090</name>
</gene>
<dbReference type="InterPro" id="IPR023214">
    <property type="entry name" value="HAD_sf"/>
</dbReference>
<comment type="caution">
    <text evidence="1">The sequence shown here is derived from an EMBL/GenBank/DDBJ whole genome shotgun (WGS) entry which is preliminary data.</text>
</comment>
<dbReference type="Proteomes" id="UP000318995">
    <property type="component" value="Unassembled WGS sequence"/>
</dbReference>
<dbReference type="RefSeq" id="WP_146571019.1">
    <property type="nucleotide sequence ID" value="NZ_SJPH01000001.1"/>
</dbReference>
<dbReference type="AlphaFoldDB" id="A0A5C5WDG8"/>
<name>A0A5C5WDG8_9BACT</name>
<evidence type="ECO:0000313" key="2">
    <source>
        <dbReference type="Proteomes" id="UP000318995"/>
    </source>
</evidence>
<accession>A0A5C5WDG8</accession>
<protein>
    <submittedName>
        <fullName evidence="1">Fructose-1-phosphate phosphatase YqaB</fullName>
        <ecNumber evidence="1">3.1.3.-</ecNumber>
    </submittedName>
</protein>
<dbReference type="SFLD" id="SFLDG01129">
    <property type="entry name" value="C1.5:_HAD__Beta-PGM__Phosphata"/>
    <property type="match status" value="1"/>
</dbReference>
<sequence length="199" mass="21075">MIALPPGTRGLVFDCDGTLIDSMPLHKRLWAECLARHGVILPEGFVDTHAGKPTRVIIDIINRDLVPLAAGAVAIESAAFQHEKESLYLERIAEALPIEPVVATAREQLGRLPMAVVSGGCRMSVGGSLRALGIESWFSVVLTSDDAIAPKPAPDLFLQAAEQLGIEPTACHAFEDADAGIAAALAAGMTVTDVRLLYE</sequence>
<dbReference type="InterPro" id="IPR006439">
    <property type="entry name" value="HAD-SF_hydro_IA"/>
</dbReference>
<dbReference type="Pfam" id="PF00702">
    <property type="entry name" value="Hydrolase"/>
    <property type="match status" value="1"/>
</dbReference>
<dbReference type="PANTHER" id="PTHR43481">
    <property type="entry name" value="FRUCTOSE-1-PHOSPHATE PHOSPHATASE"/>
    <property type="match status" value="1"/>
</dbReference>
<organism evidence="1 2">
    <name type="scientific">Botrimarina hoheduenensis</name>
    <dbReference type="NCBI Taxonomy" id="2528000"/>
    <lineage>
        <taxon>Bacteria</taxon>
        <taxon>Pseudomonadati</taxon>
        <taxon>Planctomycetota</taxon>
        <taxon>Planctomycetia</taxon>
        <taxon>Pirellulales</taxon>
        <taxon>Lacipirellulaceae</taxon>
        <taxon>Botrimarina</taxon>
    </lineage>
</organism>
<dbReference type="SUPFAM" id="SSF56784">
    <property type="entry name" value="HAD-like"/>
    <property type="match status" value="1"/>
</dbReference>
<dbReference type="InterPro" id="IPR051806">
    <property type="entry name" value="HAD-like_SPP"/>
</dbReference>